<proteinExistence type="inferred from homology"/>
<evidence type="ECO:0000256" key="4">
    <source>
        <dbReference type="ARBA" id="ARBA00044511"/>
    </source>
</evidence>
<sequence>MAELEIRSKLPIILELYNHFPGKSFEKGRIIKILMRVFSQLEEYSLVEIVFSRYLELPELKVRYCNMGLKAVIFNGNQELAKQLLYQMVYSHLPMNDSTLKSFLSAVQKSGTFQSVRFAVDLLEKNPNVPVDNQSYSTIMKCYAKNATESEFKSLANVLEKRGCDLYELELHKFYHDLIQQVKIDDEKLWSKILEIRSNLSKKSYLLNSFYLEMMSIFSYKLRRNDMFRLVELLSEDSIEFSDELNNILFSFFAKVGDVDGLLVYFSSFKDKKIHIQPQFIYSLWRTLITKEPELAKIVTDTIEEFMHKHYSTAQLENKFLKAISLRHKMRNSLPDYVPAVSDKRLARSLEVLNDLLHQKKDAEIIVLINDRLRQGLRPEFPLLMSAMVGLIKIKSPEILILYKLGCQLYTDMIVDFDLVWLKKTIYDLRAEHNNGLKLFDTGSALIGDFKLKHGDKMTHSHFNDLANICIDIFNYDLAIELLQESRASSAEVEKRNNLNIYITLLKALARKKDLPNYLHVMKLFYTDDDVKLSTFGIKRLKTGRQYFIKKNAEEPFENFEEFLNQFDIHHEKIKEKYTTQREEAEESCRNAIEFFEKWNKET</sequence>
<keyword evidence="7" id="KW-1185">Reference proteome</keyword>
<dbReference type="PANTHER" id="PTHR47936:SF1">
    <property type="entry name" value="PENTATRICOPEPTIDE REPEAT-CONTAINING PROTEIN GUN1, CHLOROPLASTIC"/>
    <property type="match status" value="1"/>
</dbReference>
<dbReference type="OrthoDB" id="3981214at2759"/>
<organism evidence="6 7">
    <name type="scientific">Wickerhamomyces anomalus (strain ATCC 58044 / CBS 1984 / NCYC 433 / NRRL Y-366-8)</name>
    <name type="common">Yeast</name>
    <name type="synonym">Hansenula anomala</name>
    <dbReference type="NCBI Taxonomy" id="683960"/>
    <lineage>
        <taxon>Eukaryota</taxon>
        <taxon>Fungi</taxon>
        <taxon>Dikarya</taxon>
        <taxon>Ascomycota</taxon>
        <taxon>Saccharomycotina</taxon>
        <taxon>Saccharomycetes</taxon>
        <taxon>Phaffomycetales</taxon>
        <taxon>Wickerhamomycetaceae</taxon>
        <taxon>Wickerhamomyces</taxon>
    </lineage>
</organism>
<comment type="similarity">
    <text evidence="1">Belongs to the CCM1 family.</text>
</comment>
<evidence type="ECO:0000313" key="7">
    <source>
        <dbReference type="Proteomes" id="UP000094112"/>
    </source>
</evidence>
<comment type="subunit">
    <text evidence="4">Binds to mitochondrial small subunit 15S rRNA.</text>
</comment>
<evidence type="ECO:0000256" key="1">
    <source>
        <dbReference type="ARBA" id="ARBA00006192"/>
    </source>
</evidence>
<evidence type="ECO:0000313" key="6">
    <source>
        <dbReference type="EMBL" id="ODQ61005.1"/>
    </source>
</evidence>
<name>A0A1E3P6D6_WICAA</name>
<dbReference type="Gene3D" id="1.25.40.10">
    <property type="entry name" value="Tetratricopeptide repeat domain"/>
    <property type="match status" value="1"/>
</dbReference>
<dbReference type="RefSeq" id="XP_019040212.1">
    <property type="nucleotide sequence ID" value="XM_019183199.1"/>
</dbReference>
<comment type="function">
    <text evidence="3">Regulates mitochondrial small subunit maturation by controlling 15S rRNA 5'-end processing. Localizes to the 5' precursor of the 15S rRNA in a position that is subsequently occupied by mS47 in the mature yeast mtSSU. Uses structure and sequence-specific RNA recognition, binding to a single-stranded region of the precursor and specifically recognizing bases -6 to -1. The exchange of Ccm1 for mS47 is coupled to the irreversible removal of precursor rRNA that is accompanied by conformational changes of the mitoribosomal proteins uS5m and mS26. These conformational changes signal completion of 5'-end rRNA processing through protection of the mature 5'-end of the 15S rRNA and stabilization of mS47. The removal of the 5' precursor together with the dissociation of Ccm1 may be catalyzed by the 5'-3' exoribonuclease Pet127. Involved in the specific removal of group I introns in mitochondrial encoded transcripts.</text>
</comment>
<evidence type="ECO:0000256" key="2">
    <source>
        <dbReference type="ARBA" id="ARBA00022737"/>
    </source>
</evidence>
<accession>A0A1E3P6D6</accession>
<gene>
    <name evidence="6" type="ORF">WICANDRAFT_61568</name>
</gene>
<evidence type="ECO:0000256" key="5">
    <source>
        <dbReference type="ARBA" id="ARBA00044527"/>
    </source>
</evidence>
<evidence type="ECO:0000256" key="3">
    <source>
        <dbReference type="ARBA" id="ARBA00044493"/>
    </source>
</evidence>
<dbReference type="GeneID" id="30200445"/>
<reference evidence="6 7" key="1">
    <citation type="journal article" date="2016" name="Proc. Natl. Acad. Sci. U.S.A.">
        <title>Comparative genomics of biotechnologically important yeasts.</title>
        <authorList>
            <person name="Riley R."/>
            <person name="Haridas S."/>
            <person name="Wolfe K.H."/>
            <person name="Lopes M.R."/>
            <person name="Hittinger C.T."/>
            <person name="Goeker M."/>
            <person name="Salamov A.A."/>
            <person name="Wisecaver J.H."/>
            <person name="Long T.M."/>
            <person name="Calvey C.H."/>
            <person name="Aerts A.L."/>
            <person name="Barry K.W."/>
            <person name="Choi C."/>
            <person name="Clum A."/>
            <person name="Coughlan A.Y."/>
            <person name="Deshpande S."/>
            <person name="Douglass A.P."/>
            <person name="Hanson S.J."/>
            <person name="Klenk H.-P."/>
            <person name="LaButti K.M."/>
            <person name="Lapidus A."/>
            <person name="Lindquist E.A."/>
            <person name="Lipzen A.M."/>
            <person name="Meier-Kolthoff J.P."/>
            <person name="Ohm R.A."/>
            <person name="Otillar R.P."/>
            <person name="Pangilinan J.L."/>
            <person name="Peng Y."/>
            <person name="Rokas A."/>
            <person name="Rosa C.A."/>
            <person name="Scheuner C."/>
            <person name="Sibirny A.A."/>
            <person name="Slot J.C."/>
            <person name="Stielow J.B."/>
            <person name="Sun H."/>
            <person name="Kurtzman C.P."/>
            <person name="Blackwell M."/>
            <person name="Grigoriev I.V."/>
            <person name="Jeffries T.W."/>
        </authorList>
    </citation>
    <scope>NUCLEOTIDE SEQUENCE [LARGE SCALE GENOMIC DNA]</scope>
    <source>
        <strain evidence="7">ATCC 58044 / CBS 1984 / NCYC 433 / NRRL Y-366-8</strain>
    </source>
</reference>
<dbReference type="Proteomes" id="UP000094112">
    <property type="component" value="Unassembled WGS sequence"/>
</dbReference>
<protein>
    <recommendedName>
        <fullName evidence="5">Mitochondrial 15S rRNA processing factor CCM1</fullName>
    </recommendedName>
</protein>
<keyword evidence="2" id="KW-0677">Repeat</keyword>
<dbReference type="AlphaFoldDB" id="A0A1E3P6D6"/>
<dbReference type="InterPro" id="IPR011990">
    <property type="entry name" value="TPR-like_helical_dom_sf"/>
</dbReference>
<dbReference type="PANTHER" id="PTHR47936">
    <property type="entry name" value="PPR_LONG DOMAIN-CONTAINING PROTEIN"/>
    <property type="match status" value="1"/>
</dbReference>
<dbReference type="EMBL" id="KV454209">
    <property type="protein sequence ID" value="ODQ61005.1"/>
    <property type="molecule type" value="Genomic_DNA"/>
</dbReference>